<dbReference type="AlphaFoldDB" id="A0A210PHE4"/>
<comment type="caution">
    <text evidence="2">The sequence shown here is derived from an EMBL/GenBank/DDBJ whole genome shotgun (WGS) entry which is preliminary data.</text>
</comment>
<keyword evidence="3" id="KW-1185">Reference proteome</keyword>
<dbReference type="EMBL" id="NEDP02076698">
    <property type="protein sequence ID" value="OWF35903.1"/>
    <property type="molecule type" value="Genomic_DNA"/>
</dbReference>
<feature type="coiled-coil region" evidence="1">
    <location>
        <begin position="310"/>
        <end position="389"/>
    </location>
</feature>
<keyword evidence="1" id="KW-0175">Coiled coil</keyword>
<gene>
    <name evidence="2" type="ORF">KP79_PYT09726</name>
</gene>
<dbReference type="Proteomes" id="UP000242188">
    <property type="component" value="Unassembled WGS sequence"/>
</dbReference>
<proteinExistence type="predicted"/>
<name>A0A210PHE4_MIZYE</name>
<reference evidence="2 3" key="1">
    <citation type="journal article" date="2017" name="Nat. Ecol. Evol.">
        <title>Scallop genome provides insights into evolution of bilaterian karyotype and development.</title>
        <authorList>
            <person name="Wang S."/>
            <person name="Zhang J."/>
            <person name="Jiao W."/>
            <person name="Li J."/>
            <person name="Xun X."/>
            <person name="Sun Y."/>
            <person name="Guo X."/>
            <person name="Huan P."/>
            <person name="Dong B."/>
            <person name="Zhang L."/>
            <person name="Hu X."/>
            <person name="Sun X."/>
            <person name="Wang J."/>
            <person name="Zhao C."/>
            <person name="Wang Y."/>
            <person name="Wang D."/>
            <person name="Huang X."/>
            <person name="Wang R."/>
            <person name="Lv J."/>
            <person name="Li Y."/>
            <person name="Zhang Z."/>
            <person name="Liu B."/>
            <person name="Lu W."/>
            <person name="Hui Y."/>
            <person name="Liang J."/>
            <person name="Zhou Z."/>
            <person name="Hou R."/>
            <person name="Li X."/>
            <person name="Liu Y."/>
            <person name="Li H."/>
            <person name="Ning X."/>
            <person name="Lin Y."/>
            <person name="Zhao L."/>
            <person name="Xing Q."/>
            <person name="Dou J."/>
            <person name="Li Y."/>
            <person name="Mao J."/>
            <person name="Guo H."/>
            <person name="Dou H."/>
            <person name="Li T."/>
            <person name="Mu C."/>
            <person name="Jiang W."/>
            <person name="Fu Q."/>
            <person name="Fu X."/>
            <person name="Miao Y."/>
            <person name="Liu J."/>
            <person name="Yu Q."/>
            <person name="Li R."/>
            <person name="Liao H."/>
            <person name="Li X."/>
            <person name="Kong Y."/>
            <person name="Jiang Z."/>
            <person name="Chourrout D."/>
            <person name="Li R."/>
            <person name="Bao Z."/>
        </authorList>
    </citation>
    <scope>NUCLEOTIDE SEQUENCE [LARGE SCALE GENOMIC DNA]</scope>
    <source>
        <strain evidence="2 3">PY_sf001</strain>
    </source>
</reference>
<evidence type="ECO:0000256" key="1">
    <source>
        <dbReference type="SAM" id="Coils"/>
    </source>
</evidence>
<protein>
    <submittedName>
        <fullName evidence="2">Uncharacterized protein</fullName>
    </submittedName>
</protein>
<accession>A0A210PHE4</accession>
<organism evidence="2 3">
    <name type="scientific">Mizuhopecten yessoensis</name>
    <name type="common">Japanese scallop</name>
    <name type="synonym">Patinopecten yessoensis</name>
    <dbReference type="NCBI Taxonomy" id="6573"/>
    <lineage>
        <taxon>Eukaryota</taxon>
        <taxon>Metazoa</taxon>
        <taxon>Spiralia</taxon>
        <taxon>Lophotrochozoa</taxon>
        <taxon>Mollusca</taxon>
        <taxon>Bivalvia</taxon>
        <taxon>Autobranchia</taxon>
        <taxon>Pteriomorphia</taxon>
        <taxon>Pectinida</taxon>
        <taxon>Pectinoidea</taxon>
        <taxon>Pectinidae</taxon>
        <taxon>Mizuhopecten</taxon>
    </lineage>
</organism>
<sequence length="389" mass="43909">MGDRIYRTNFLELDGLTFSFNMTNHLDPLVSEDDSLTAICEKISSYHQLMFPNWTRLRADFRIIRITPENELFEYLDANSRGKLLNWLIFSRVGDQIIVTHFGPFGKKKENDFEDNVDQTRLSLQKLRDIWLQVRSSSKPQSQKETELKAIRTKILEEFWGLIKASEEQIEAKKRELKEVTEFVFESEDKRARIAHQIEKITIKTGWVLVRQIVRALVMEITIEIAKVVAKMAAKQTAKQGAKGASKGVAKTTAKAVPFLGLVVGTGFAIWRLAEGDVAGAGLEIASGAASCAPGAGTATALAIDASLLVKDVKNVIDIAAEKREKMEALKAVTERIERELIHLFEECEKAKAEYDFVRKVLGDPGYDFKKLERDIKVVDKVLRELHNN</sequence>
<dbReference type="OrthoDB" id="5969335at2759"/>
<evidence type="ECO:0000313" key="2">
    <source>
        <dbReference type="EMBL" id="OWF35903.1"/>
    </source>
</evidence>
<evidence type="ECO:0000313" key="3">
    <source>
        <dbReference type="Proteomes" id="UP000242188"/>
    </source>
</evidence>